<comment type="caution">
    <text evidence="1">The sequence shown here is derived from an EMBL/GenBank/DDBJ whole genome shotgun (WGS) entry which is preliminary data.</text>
</comment>
<dbReference type="AlphaFoldDB" id="L1MKE0"/>
<protein>
    <submittedName>
        <fullName evidence="1">Uncharacterized protein</fullName>
    </submittedName>
</protein>
<reference evidence="1 2" key="1">
    <citation type="submission" date="2012-05" db="EMBL/GenBank/DDBJ databases">
        <authorList>
            <person name="Weinstock G."/>
            <person name="Sodergren E."/>
            <person name="Lobos E.A."/>
            <person name="Fulton L."/>
            <person name="Fulton R."/>
            <person name="Courtney L."/>
            <person name="Fronick C."/>
            <person name="O'Laughlin M."/>
            <person name="Godfrey J."/>
            <person name="Wilson R.M."/>
            <person name="Miner T."/>
            <person name="Farmer C."/>
            <person name="Delehaunty K."/>
            <person name="Cordes M."/>
            <person name="Minx P."/>
            <person name="Tomlinson C."/>
            <person name="Chen J."/>
            <person name="Wollam A."/>
            <person name="Pepin K.H."/>
            <person name="Bhonagiri V."/>
            <person name="Zhang X."/>
            <person name="Suruliraj S."/>
            <person name="Warren W."/>
            <person name="Mitreva M."/>
            <person name="Mardis E.R."/>
            <person name="Wilson R.K."/>
        </authorList>
    </citation>
    <scope>NUCLEOTIDE SEQUENCE [LARGE SCALE GENOMIC DNA]</scope>
    <source>
        <strain evidence="1 2">F0235</strain>
    </source>
</reference>
<dbReference type="HOGENOM" id="CLU_3268668_0_0_11"/>
<keyword evidence="2" id="KW-1185">Reference proteome</keyword>
<name>L1MKE0_9CORY</name>
<dbReference type="Proteomes" id="UP000010445">
    <property type="component" value="Unassembled WGS sequence"/>
</dbReference>
<evidence type="ECO:0000313" key="2">
    <source>
        <dbReference type="Proteomes" id="UP000010445"/>
    </source>
</evidence>
<dbReference type="EMBL" id="AMEM01000012">
    <property type="protein sequence ID" value="EKX91386.1"/>
    <property type="molecule type" value="Genomic_DNA"/>
</dbReference>
<accession>L1MKE0</accession>
<gene>
    <name evidence="1" type="ORF">HMPREF9997_00758</name>
</gene>
<evidence type="ECO:0000313" key="1">
    <source>
        <dbReference type="EMBL" id="EKX91386.1"/>
    </source>
</evidence>
<organism evidence="1 2">
    <name type="scientific">Corynebacterium durum F0235</name>
    <dbReference type="NCBI Taxonomy" id="1035195"/>
    <lineage>
        <taxon>Bacteria</taxon>
        <taxon>Bacillati</taxon>
        <taxon>Actinomycetota</taxon>
        <taxon>Actinomycetes</taxon>
        <taxon>Mycobacteriales</taxon>
        <taxon>Corynebacteriaceae</taxon>
        <taxon>Corynebacterium</taxon>
    </lineage>
</organism>
<proteinExistence type="predicted"/>
<sequence length="41" mass="4689">MHRHCVRRVTQVLCCIDVSGTVLRFSIFTAGKPTFYIVVFS</sequence>